<dbReference type="AlphaFoldDB" id="A0A4Y2ENM7"/>
<evidence type="ECO:0000313" key="2">
    <source>
        <dbReference type="EMBL" id="GBM30461.1"/>
    </source>
</evidence>
<name>A0A4Y2ENM7_ARAVE</name>
<dbReference type="EMBL" id="BGPR01000661">
    <property type="protein sequence ID" value="GBM30461.1"/>
    <property type="molecule type" value="Genomic_DNA"/>
</dbReference>
<accession>A0A4Y2ENM7</accession>
<sequence>MKSFPVEKYKGKLSSQEEFSWNLTSKQAEALHCNDSDLSPLSDEDDNYQVDDNLSDCDDDDDYYDEPD</sequence>
<evidence type="ECO:0000256" key="1">
    <source>
        <dbReference type="SAM" id="MobiDB-lite"/>
    </source>
</evidence>
<reference evidence="2 3" key="1">
    <citation type="journal article" date="2019" name="Sci. Rep.">
        <title>Orb-weaving spider Araneus ventricosus genome elucidates the spidroin gene catalogue.</title>
        <authorList>
            <person name="Kono N."/>
            <person name="Nakamura H."/>
            <person name="Ohtoshi R."/>
            <person name="Moran D.A.P."/>
            <person name="Shinohara A."/>
            <person name="Yoshida Y."/>
            <person name="Fujiwara M."/>
            <person name="Mori M."/>
            <person name="Tomita M."/>
            <person name="Arakawa K."/>
        </authorList>
    </citation>
    <scope>NUCLEOTIDE SEQUENCE [LARGE SCALE GENOMIC DNA]</scope>
</reference>
<evidence type="ECO:0000313" key="3">
    <source>
        <dbReference type="Proteomes" id="UP000499080"/>
    </source>
</evidence>
<feature type="compositionally biased region" description="Acidic residues" evidence="1">
    <location>
        <begin position="42"/>
        <end position="68"/>
    </location>
</feature>
<proteinExistence type="predicted"/>
<feature type="region of interest" description="Disordered" evidence="1">
    <location>
        <begin position="35"/>
        <end position="68"/>
    </location>
</feature>
<comment type="caution">
    <text evidence="2">The sequence shown here is derived from an EMBL/GenBank/DDBJ whole genome shotgun (WGS) entry which is preliminary data.</text>
</comment>
<organism evidence="2 3">
    <name type="scientific">Araneus ventricosus</name>
    <name type="common">Orbweaver spider</name>
    <name type="synonym">Epeira ventricosa</name>
    <dbReference type="NCBI Taxonomy" id="182803"/>
    <lineage>
        <taxon>Eukaryota</taxon>
        <taxon>Metazoa</taxon>
        <taxon>Ecdysozoa</taxon>
        <taxon>Arthropoda</taxon>
        <taxon>Chelicerata</taxon>
        <taxon>Arachnida</taxon>
        <taxon>Araneae</taxon>
        <taxon>Araneomorphae</taxon>
        <taxon>Entelegynae</taxon>
        <taxon>Araneoidea</taxon>
        <taxon>Araneidae</taxon>
        <taxon>Araneus</taxon>
    </lineage>
</organism>
<gene>
    <name evidence="2" type="ORF">AVEN_237690_1</name>
</gene>
<dbReference type="Proteomes" id="UP000499080">
    <property type="component" value="Unassembled WGS sequence"/>
</dbReference>
<protein>
    <submittedName>
        <fullName evidence="2">Uncharacterized protein</fullName>
    </submittedName>
</protein>
<keyword evidence="3" id="KW-1185">Reference proteome</keyword>